<dbReference type="STRING" id="1434701.SAMN05443634_10457"/>
<dbReference type="Gene3D" id="2.40.170.20">
    <property type="entry name" value="TonB-dependent receptor, beta-barrel domain"/>
    <property type="match status" value="1"/>
</dbReference>
<dbReference type="InterPro" id="IPR012910">
    <property type="entry name" value="Plug_dom"/>
</dbReference>
<accession>A0A1M6VVV1</accession>
<evidence type="ECO:0000256" key="6">
    <source>
        <dbReference type="ARBA" id="ARBA00023237"/>
    </source>
</evidence>
<dbReference type="Pfam" id="PF13620">
    <property type="entry name" value="CarboxypepD_reg"/>
    <property type="match status" value="1"/>
</dbReference>
<feature type="chain" id="PRO_5012002821" evidence="8">
    <location>
        <begin position="20"/>
        <end position="1058"/>
    </location>
</feature>
<evidence type="ECO:0000256" key="5">
    <source>
        <dbReference type="ARBA" id="ARBA00023136"/>
    </source>
</evidence>
<dbReference type="Proteomes" id="UP000184120">
    <property type="component" value="Unassembled WGS sequence"/>
</dbReference>
<dbReference type="Gene3D" id="2.60.40.1120">
    <property type="entry name" value="Carboxypeptidase-like, regulatory domain"/>
    <property type="match status" value="1"/>
</dbReference>
<reference evidence="11" key="1">
    <citation type="submission" date="2016-11" db="EMBL/GenBank/DDBJ databases">
        <authorList>
            <person name="Varghese N."/>
            <person name="Submissions S."/>
        </authorList>
    </citation>
    <scope>NUCLEOTIDE SEQUENCE [LARGE SCALE GENOMIC DNA]</scope>
    <source>
        <strain evidence="11">DSM 27989</strain>
    </source>
</reference>
<gene>
    <name evidence="10" type="ORF">SAMN05443634_10457</name>
</gene>
<dbReference type="InterPro" id="IPR023997">
    <property type="entry name" value="TonB-dep_OMP_SusC/RagA_CS"/>
</dbReference>
<dbReference type="OrthoDB" id="9768177at2"/>
<evidence type="ECO:0000256" key="7">
    <source>
        <dbReference type="PROSITE-ProRule" id="PRU01360"/>
    </source>
</evidence>
<keyword evidence="5 7" id="KW-0472">Membrane</keyword>
<dbReference type="GO" id="GO:0009279">
    <property type="term" value="C:cell outer membrane"/>
    <property type="evidence" value="ECO:0007669"/>
    <property type="project" value="UniProtKB-SubCell"/>
</dbReference>
<evidence type="ECO:0000259" key="9">
    <source>
        <dbReference type="Pfam" id="PF07715"/>
    </source>
</evidence>
<evidence type="ECO:0000313" key="10">
    <source>
        <dbReference type="EMBL" id="SHK85561.1"/>
    </source>
</evidence>
<feature type="signal peptide" evidence="8">
    <location>
        <begin position="1"/>
        <end position="19"/>
    </location>
</feature>
<dbReference type="NCBIfam" id="TIGR04057">
    <property type="entry name" value="SusC_RagA_signa"/>
    <property type="match status" value="1"/>
</dbReference>
<evidence type="ECO:0000256" key="8">
    <source>
        <dbReference type="SAM" id="SignalP"/>
    </source>
</evidence>
<name>A0A1M6VVV1_9FLAO</name>
<keyword evidence="4 7" id="KW-0812">Transmembrane</keyword>
<dbReference type="Gene3D" id="2.170.130.10">
    <property type="entry name" value="TonB-dependent receptor, plug domain"/>
    <property type="match status" value="1"/>
</dbReference>
<dbReference type="InterPro" id="IPR036942">
    <property type="entry name" value="Beta-barrel_TonB_sf"/>
</dbReference>
<dbReference type="Pfam" id="PF07715">
    <property type="entry name" value="Plug"/>
    <property type="match status" value="1"/>
</dbReference>
<protein>
    <submittedName>
        <fullName evidence="10">TonB-linked outer membrane protein, SusC/RagA family</fullName>
    </submittedName>
</protein>
<keyword evidence="3 7" id="KW-1134">Transmembrane beta strand</keyword>
<evidence type="ECO:0000313" key="11">
    <source>
        <dbReference type="Proteomes" id="UP000184120"/>
    </source>
</evidence>
<dbReference type="RefSeq" id="WP_072930451.1">
    <property type="nucleotide sequence ID" value="NZ_BMFL01000002.1"/>
</dbReference>
<evidence type="ECO:0000256" key="2">
    <source>
        <dbReference type="ARBA" id="ARBA00022448"/>
    </source>
</evidence>
<evidence type="ECO:0000256" key="1">
    <source>
        <dbReference type="ARBA" id="ARBA00004571"/>
    </source>
</evidence>
<dbReference type="InterPro" id="IPR008969">
    <property type="entry name" value="CarboxyPept-like_regulatory"/>
</dbReference>
<keyword evidence="8" id="KW-0732">Signal</keyword>
<keyword evidence="2 7" id="KW-0813">Transport</keyword>
<proteinExistence type="inferred from homology"/>
<dbReference type="PROSITE" id="PS52016">
    <property type="entry name" value="TONB_DEPENDENT_REC_3"/>
    <property type="match status" value="1"/>
</dbReference>
<keyword evidence="6 7" id="KW-0998">Cell outer membrane</keyword>
<comment type="subcellular location">
    <subcellularLocation>
        <location evidence="1 7">Cell outer membrane</location>
        <topology evidence="1 7">Multi-pass membrane protein</topology>
    </subcellularLocation>
</comment>
<dbReference type="SUPFAM" id="SSF49464">
    <property type="entry name" value="Carboxypeptidase regulatory domain-like"/>
    <property type="match status" value="1"/>
</dbReference>
<dbReference type="InterPro" id="IPR023996">
    <property type="entry name" value="TonB-dep_OMP_SusC/RagA"/>
</dbReference>
<dbReference type="AlphaFoldDB" id="A0A1M6VVV1"/>
<organism evidence="10 11">
    <name type="scientific">Chishuiella changwenlii</name>
    <dbReference type="NCBI Taxonomy" id="1434701"/>
    <lineage>
        <taxon>Bacteria</taxon>
        <taxon>Pseudomonadati</taxon>
        <taxon>Bacteroidota</taxon>
        <taxon>Flavobacteriia</taxon>
        <taxon>Flavobacteriales</taxon>
        <taxon>Weeksellaceae</taxon>
        <taxon>Chishuiella</taxon>
    </lineage>
</organism>
<dbReference type="NCBIfam" id="TIGR04056">
    <property type="entry name" value="OMP_RagA_SusC"/>
    <property type="match status" value="1"/>
</dbReference>
<sequence>MKRYLTLLSLCFASLQLMAQEKSKIKGIVQDEDGKAVAGAQVLVIAETNGKTSYSTQTNADGTFVVEGLFSNQTYDIEIEHLNYKSYFLDAYSINSGDNNSILVKLDSNIDLEGVVVTALGIKREEKKLGYAQQTIDSESLNTTENNNWSSGLKGKVAGLNIVSAGSGPINSQNIILRGNSSTEMEKNYALIVIDGIPMNPEFTSSGNDSSYMGADSPIDFGNALSDLNPNDIESVSVLKGPAAAALYGSRASGGALMITTKSGKKSQKVGVDFRSSVSVDYINRWPDYQYEYGQGSLQKNKNGDFYYSYGTTTDGNSTSATSSAFGPKFDGQYYYQYDPTVQGRGAEKTLWRPYKDNRKAFWDTGVTYTNNVTVSGGNDKGSIRASIGNVNNSWIMPNTGFNSNTASINSRYQISDAIKLTSVVNYVNKTSDNLPGTGYNNGSIGYFMIFQNPNVDLDWYKPGWRKGEELTSQIQPYSSYIDNPFIIANEATNPFKSNQITGNLQADIRLNSKLSLMVRSGLNMFNQLREQRRPHDMNRWLNGHYKRQDIQKKEMNSDFLFTYNDKIGDDFTITANLGGNRMNYEYYRVDTQVDALVTPGVYKISNGTNSPIVKTFDRFKKVNSIYGMLSFGFRDQIFIDITSRNDWSSTLPKENRSYFYPSVSSSFILSDIFKMAKPINYLKYRLAYAMVGNDTDPYRTSKYYASNDFPGSSTTPTQLHNIDLKPEITRSWETGFELLMFKKRFGLDFTVYQTNTENQIIVVPTDPTSGYTRAVVNGGEVRNRGIEIMMNVKPIKTEDFQWEMIANWYKNENEILSLTDGVDEKVLATSGTVSVIGKIGGSTTAIYGYGFLRDPQGNIIYENGIPAYPSEIEYIGDATPKWRAGLTNNFRYKNLSLSVTFDGQYGGIVYSQSYHKMMEQGKLKDTLPGRETGYIVGQGVVKNTDGSYSPNTEQVLVTDYYAKYYRRANVESNSFDASYIKLREISLTYNLPKKFINKTGLENLSFSIYGRDLAVWSDFPLYDPETASIEGSSLIPGVEMGQMPSTASVGFTLKASL</sequence>
<feature type="domain" description="TonB-dependent receptor plug" evidence="9">
    <location>
        <begin position="128"/>
        <end position="256"/>
    </location>
</feature>
<dbReference type="EMBL" id="FRBH01000004">
    <property type="protein sequence ID" value="SHK85561.1"/>
    <property type="molecule type" value="Genomic_DNA"/>
</dbReference>
<dbReference type="SUPFAM" id="SSF56935">
    <property type="entry name" value="Porins"/>
    <property type="match status" value="1"/>
</dbReference>
<dbReference type="InterPro" id="IPR037066">
    <property type="entry name" value="Plug_dom_sf"/>
</dbReference>
<comment type="similarity">
    <text evidence="7">Belongs to the TonB-dependent receptor family.</text>
</comment>
<evidence type="ECO:0000256" key="4">
    <source>
        <dbReference type="ARBA" id="ARBA00022692"/>
    </source>
</evidence>
<dbReference type="InterPro" id="IPR039426">
    <property type="entry name" value="TonB-dep_rcpt-like"/>
</dbReference>
<evidence type="ECO:0000256" key="3">
    <source>
        <dbReference type="ARBA" id="ARBA00022452"/>
    </source>
</evidence>